<dbReference type="EMBL" id="HG806383">
    <property type="protein sequence ID" value="CDW58629.1"/>
    <property type="molecule type" value="Genomic_DNA"/>
</dbReference>
<evidence type="ECO:0000313" key="1">
    <source>
        <dbReference type="EMBL" id="CDW58629.1"/>
    </source>
</evidence>
<reference evidence="1" key="1">
    <citation type="submission" date="2014-01" db="EMBL/GenBank/DDBJ databases">
        <authorList>
            <person name="Aslett M."/>
        </authorList>
    </citation>
    <scope>NUCLEOTIDE SEQUENCE</scope>
</reference>
<keyword evidence="1" id="KW-0418">Kinase</keyword>
<reference evidence="1" key="2">
    <citation type="submission" date="2014-03" db="EMBL/GenBank/DDBJ databases">
        <title>The whipworm genome and dual-species transcriptomics of an intimate host-pathogen interaction.</title>
        <authorList>
            <person name="Foth B.J."/>
            <person name="Tsai I.J."/>
            <person name="Reid A.J."/>
            <person name="Bancroft A.J."/>
            <person name="Nichol S."/>
            <person name="Tracey A."/>
            <person name="Holroyd N."/>
            <person name="Cotton J.A."/>
            <person name="Stanley E.J."/>
            <person name="Zarowiecki M."/>
            <person name="Liu J.Z."/>
            <person name="Huckvale T."/>
            <person name="Cooper P.J."/>
            <person name="Grencis R.K."/>
            <person name="Berriman M."/>
        </authorList>
    </citation>
    <scope>NUCLEOTIDE SEQUENCE [LARGE SCALE GENOMIC DNA]</scope>
</reference>
<dbReference type="AlphaFoldDB" id="A0A077ZFN9"/>
<sequence length="237" mass="25619">MAILVYGSGSGSKCPHDLFADLKGWYLESLNKLQASSSTADDKQIGKKFAAPLGCITLMNRRTVSSKADILEGADEACRQLPNGRIYGDVDVAGLKVEGSRILIGIKIVKLESKSSTTNNILTGAAVVYPDMREITFSFERKDSGEINEVGVVLRIKRSMVETLFNNPSTPVCIIRVEESTEITSCTLFNSYTSMLCQSSALLNCSRGADTFDKGCTCKEGFTGALCLERGEQVSSI</sequence>
<keyword evidence="1" id="KW-0808">Transferase</keyword>
<dbReference type="OrthoDB" id="10371410at2759"/>
<evidence type="ECO:0000313" key="2">
    <source>
        <dbReference type="Proteomes" id="UP000030665"/>
    </source>
</evidence>
<proteinExistence type="predicted"/>
<gene>
    <name evidence="1" type="ORF">TTRE_0000695301</name>
</gene>
<keyword evidence="2" id="KW-1185">Reference proteome</keyword>
<protein>
    <submittedName>
        <fullName evidence="1">Putative phosphatidylinositol kinase related prot ein</fullName>
    </submittedName>
</protein>
<dbReference type="Proteomes" id="UP000030665">
    <property type="component" value="Unassembled WGS sequence"/>
</dbReference>
<organism evidence="1 2">
    <name type="scientific">Trichuris trichiura</name>
    <name type="common">Whipworm</name>
    <name type="synonym">Trichocephalus trichiurus</name>
    <dbReference type="NCBI Taxonomy" id="36087"/>
    <lineage>
        <taxon>Eukaryota</taxon>
        <taxon>Metazoa</taxon>
        <taxon>Ecdysozoa</taxon>
        <taxon>Nematoda</taxon>
        <taxon>Enoplea</taxon>
        <taxon>Dorylaimia</taxon>
        <taxon>Trichinellida</taxon>
        <taxon>Trichuridae</taxon>
        <taxon>Trichuris</taxon>
    </lineage>
</organism>
<name>A0A077ZFN9_TRITR</name>
<dbReference type="GO" id="GO:0016301">
    <property type="term" value="F:kinase activity"/>
    <property type="evidence" value="ECO:0007669"/>
    <property type="project" value="UniProtKB-KW"/>
</dbReference>
<accession>A0A077ZFN9</accession>